<sequence>MEHDVTTTRYRKKLKMNNEKMTVKKVQSESVQPDPPEGKEALRVRKLLGQRASSSGAAARPGRGASVRPQPDGLLQP</sequence>
<reference evidence="1" key="1">
    <citation type="submission" date="2020-05" db="EMBL/GenBank/DDBJ databases">
        <title>Large-scale comparative analyses of tick genomes elucidate their genetic diversity and vector capacities.</title>
        <authorList>
            <person name="Jia N."/>
            <person name="Wang J."/>
            <person name="Shi W."/>
            <person name="Du L."/>
            <person name="Sun Y."/>
            <person name="Zhan W."/>
            <person name="Jiang J."/>
            <person name="Wang Q."/>
            <person name="Zhang B."/>
            <person name="Ji P."/>
            <person name="Sakyi L.B."/>
            <person name="Cui X."/>
            <person name="Yuan T."/>
            <person name="Jiang B."/>
            <person name="Yang W."/>
            <person name="Lam T.T.-Y."/>
            <person name="Chang Q."/>
            <person name="Ding S."/>
            <person name="Wang X."/>
            <person name="Zhu J."/>
            <person name="Ruan X."/>
            <person name="Zhao L."/>
            <person name="Wei J."/>
            <person name="Que T."/>
            <person name="Du C."/>
            <person name="Cheng J."/>
            <person name="Dai P."/>
            <person name="Han X."/>
            <person name="Huang E."/>
            <person name="Gao Y."/>
            <person name="Liu J."/>
            <person name="Shao H."/>
            <person name="Ye R."/>
            <person name="Li L."/>
            <person name="Wei W."/>
            <person name="Wang X."/>
            <person name="Wang C."/>
            <person name="Yang T."/>
            <person name="Huo Q."/>
            <person name="Li W."/>
            <person name="Guo W."/>
            <person name="Chen H."/>
            <person name="Zhou L."/>
            <person name="Ni X."/>
            <person name="Tian J."/>
            <person name="Zhou Y."/>
            <person name="Sheng Y."/>
            <person name="Liu T."/>
            <person name="Pan Y."/>
            <person name="Xia L."/>
            <person name="Li J."/>
            <person name="Zhao F."/>
            <person name="Cao W."/>
        </authorList>
    </citation>
    <scope>NUCLEOTIDE SEQUENCE</scope>
    <source>
        <strain evidence="1">Hyas-2018</strain>
    </source>
</reference>
<name>A0ACB7SRH5_HYAAI</name>
<evidence type="ECO:0000313" key="1">
    <source>
        <dbReference type="EMBL" id="KAH6937453.1"/>
    </source>
</evidence>
<proteinExistence type="predicted"/>
<accession>A0ACB7SRH5</accession>
<organism evidence="1 2">
    <name type="scientific">Hyalomma asiaticum</name>
    <name type="common">Tick</name>
    <dbReference type="NCBI Taxonomy" id="266040"/>
    <lineage>
        <taxon>Eukaryota</taxon>
        <taxon>Metazoa</taxon>
        <taxon>Ecdysozoa</taxon>
        <taxon>Arthropoda</taxon>
        <taxon>Chelicerata</taxon>
        <taxon>Arachnida</taxon>
        <taxon>Acari</taxon>
        <taxon>Parasitiformes</taxon>
        <taxon>Ixodida</taxon>
        <taxon>Ixodoidea</taxon>
        <taxon>Ixodidae</taxon>
        <taxon>Hyalomminae</taxon>
        <taxon>Hyalomma</taxon>
    </lineage>
</organism>
<evidence type="ECO:0000313" key="2">
    <source>
        <dbReference type="Proteomes" id="UP000821845"/>
    </source>
</evidence>
<dbReference type="Proteomes" id="UP000821845">
    <property type="component" value="Chromosome 2"/>
</dbReference>
<protein>
    <submittedName>
        <fullName evidence="1">Uncharacterized protein</fullName>
    </submittedName>
</protein>
<dbReference type="EMBL" id="CM023482">
    <property type="protein sequence ID" value="KAH6937453.1"/>
    <property type="molecule type" value="Genomic_DNA"/>
</dbReference>
<gene>
    <name evidence="1" type="ORF">HPB50_000715</name>
</gene>
<comment type="caution">
    <text evidence="1">The sequence shown here is derived from an EMBL/GenBank/DDBJ whole genome shotgun (WGS) entry which is preliminary data.</text>
</comment>
<keyword evidence="2" id="KW-1185">Reference proteome</keyword>